<dbReference type="CDD" id="cd06170">
    <property type="entry name" value="LuxR_C_like"/>
    <property type="match status" value="1"/>
</dbReference>
<dbReference type="InterPro" id="IPR039420">
    <property type="entry name" value="WalR-like"/>
</dbReference>
<dbReference type="Gene3D" id="1.10.10.10">
    <property type="entry name" value="Winged helix-like DNA-binding domain superfamily/Winged helix DNA-binding domain"/>
    <property type="match status" value="1"/>
</dbReference>
<dbReference type="PANTHER" id="PTHR43214:SF38">
    <property type="entry name" value="NITRATE_NITRITE RESPONSE REGULATOR PROTEIN NARL"/>
    <property type="match status" value="1"/>
</dbReference>
<dbReference type="Pfam" id="PF13426">
    <property type="entry name" value="PAS_9"/>
    <property type="match status" value="1"/>
</dbReference>
<dbReference type="PRINTS" id="PR00038">
    <property type="entry name" value="HTHLUXR"/>
</dbReference>
<evidence type="ECO:0000313" key="6">
    <source>
        <dbReference type="Proteomes" id="UP000759103"/>
    </source>
</evidence>
<accession>A0ABS7BHT8</accession>
<dbReference type="Gene3D" id="3.30.450.20">
    <property type="entry name" value="PAS domain"/>
    <property type="match status" value="3"/>
</dbReference>
<protein>
    <submittedName>
        <fullName evidence="5">PAS domain S-box protein</fullName>
    </submittedName>
</protein>
<proteinExistence type="predicted"/>
<keyword evidence="1" id="KW-0238">DNA-binding</keyword>
<evidence type="ECO:0000259" key="4">
    <source>
        <dbReference type="PROSITE" id="PS50112"/>
    </source>
</evidence>
<dbReference type="Proteomes" id="UP000759103">
    <property type="component" value="Unassembled WGS sequence"/>
</dbReference>
<evidence type="ECO:0000313" key="5">
    <source>
        <dbReference type="EMBL" id="MBW6529185.1"/>
    </source>
</evidence>
<feature type="region of interest" description="Disordered" evidence="2">
    <location>
        <begin position="1"/>
        <end position="26"/>
    </location>
</feature>
<keyword evidence="6" id="KW-1185">Reference proteome</keyword>
<evidence type="ECO:0000256" key="2">
    <source>
        <dbReference type="SAM" id="MobiDB-lite"/>
    </source>
</evidence>
<dbReference type="InterPro" id="IPR036388">
    <property type="entry name" value="WH-like_DNA-bd_sf"/>
</dbReference>
<organism evidence="5 6">
    <name type="scientific">Sphingomonas citri</name>
    <dbReference type="NCBI Taxonomy" id="2862499"/>
    <lineage>
        <taxon>Bacteria</taxon>
        <taxon>Pseudomonadati</taxon>
        <taxon>Pseudomonadota</taxon>
        <taxon>Alphaproteobacteria</taxon>
        <taxon>Sphingomonadales</taxon>
        <taxon>Sphingomonadaceae</taxon>
        <taxon>Sphingomonas</taxon>
    </lineage>
</organism>
<feature type="domain" description="HTH luxR-type" evidence="3">
    <location>
        <begin position="454"/>
        <end position="519"/>
    </location>
</feature>
<name>A0ABS7BHT8_9SPHN</name>
<dbReference type="PROSITE" id="PS50112">
    <property type="entry name" value="PAS"/>
    <property type="match status" value="1"/>
</dbReference>
<dbReference type="SMART" id="SM00091">
    <property type="entry name" value="PAS"/>
    <property type="match status" value="3"/>
</dbReference>
<dbReference type="PANTHER" id="PTHR43214">
    <property type="entry name" value="TWO-COMPONENT RESPONSE REGULATOR"/>
    <property type="match status" value="1"/>
</dbReference>
<dbReference type="SMART" id="SM00421">
    <property type="entry name" value="HTH_LUXR"/>
    <property type="match status" value="1"/>
</dbReference>
<dbReference type="SUPFAM" id="SSF55785">
    <property type="entry name" value="PYP-like sensor domain (PAS domain)"/>
    <property type="match status" value="3"/>
</dbReference>
<dbReference type="InterPro" id="IPR000792">
    <property type="entry name" value="Tscrpt_reg_LuxR_C"/>
</dbReference>
<evidence type="ECO:0000256" key="1">
    <source>
        <dbReference type="ARBA" id="ARBA00023125"/>
    </source>
</evidence>
<dbReference type="InterPro" id="IPR016032">
    <property type="entry name" value="Sig_transdc_resp-reg_C-effctor"/>
</dbReference>
<dbReference type="SUPFAM" id="SSF46894">
    <property type="entry name" value="C-terminal effector domain of the bipartite response regulators"/>
    <property type="match status" value="1"/>
</dbReference>
<sequence>MSACCGPPSPRSAASRSAGSPAAGAADAGARVAPSLKSLRETADLRHLRQIIAGLDEGVILIDPDETLLWANAAALAMHGVERIDELGDTVDAYRARFQLRYRNNHRLEADDYPIERVVAGDSFSEVVVEVTVAGESEPRWVHQVRSLVLNDGDEDAPSCVVLVIQDVTARYEAEDRFEQSFNANPAPAVICRLADLRFVKVNQGFLEMTGHARDQVLCKTVYDIDVLRRADRRELAKERLAEGRTIPQMEAELDLPGGGTKLVIVAGQPIDMGDQPCMLFTFADLEPRRKAESQLRHSEERFTRTFQMAPVPMAIGARDGHLLCEVNASFTALTGYAATEIIGRSLADAGLWSSDAVRADIEAAIEDGRDLRAHEARITAKDGGAIDCLVSTEAITLGDDACLLWAFQDITQRKATELELVEAIEAVMKDTSWFSRSIMDKLARLRAPQPDLGGAGIDDLTAREREVLALICRGLDDKSIARALGVSGNTVRNHVARIYAKIGVNRRTAAAAWARARGFESEAVAVGPREVPA</sequence>
<dbReference type="Pfam" id="PF13188">
    <property type="entry name" value="PAS_8"/>
    <property type="match status" value="2"/>
</dbReference>
<dbReference type="EMBL" id="JAHXZN010000001">
    <property type="protein sequence ID" value="MBW6529185.1"/>
    <property type="molecule type" value="Genomic_DNA"/>
</dbReference>
<gene>
    <name evidence="5" type="ORF">KZ820_00400</name>
</gene>
<evidence type="ECO:0000259" key="3">
    <source>
        <dbReference type="PROSITE" id="PS50043"/>
    </source>
</evidence>
<feature type="domain" description="PAS" evidence="4">
    <location>
        <begin position="299"/>
        <end position="347"/>
    </location>
</feature>
<dbReference type="PROSITE" id="PS50043">
    <property type="entry name" value="HTH_LUXR_2"/>
    <property type="match status" value="1"/>
</dbReference>
<dbReference type="InterPro" id="IPR000014">
    <property type="entry name" value="PAS"/>
</dbReference>
<reference evidence="5 6" key="1">
    <citation type="submission" date="2021-07" db="EMBL/GenBank/DDBJ databases">
        <title>Sphingomonas sp.</title>
        <authorList>
            <person name="Feng G."/>
            <person name="Li J."/>
            <person name="Pan M."/>
        </authorList>
    </citation>
    <scope>NUCLEOTIDE SEQUENCE [LARGE SCALE GENOMIC DNA]</scope>
    <source>
        <strain evidence="5 6">RRHST34</strain>
    </source>
</reference>
<comment type="caution">
    <text evidence="5">The sequence shown here is derived from an EMBL/GenBank/DDBJ whole genome shotgun (WGS) entry which is preliminary data.</text>
</comment>
<dbReference type="InterPro" id="IPR001610">
    <property type="entry name" value="PAC"/>
</dbReference>
<dbReference type="InterPro" id="IPR035965">
    <property type="entry name" value="PAS-like_dom_sf"/>
</dbReference>
<dbReference type="CDD" id="cd00130">
    <property type="entry name" value="PAS"/>
    <property type="match status" value="2"/>
</dbReference>
<dbReference type="SMART" id="SM00086">
    <property type="entry name" value="PAC"/>
    <property type="match status" value="2"/>
</dbReference>
<dbReference type="Pfam" id="PF00196">
    <property type="entry name" value="GerE"/>
    <property type="match status" value="1"/>
</dbReference>
<dbReference type="NCBIfam" id="TIGR00229">
    <property type="entry name" value="sensory_box"/>
    <property type="match status" value="2"/>
</dbReference>